<reference evidence="2 3" key="1">
    <citation type="submission" date="2017-05" db="EMBL/GenBank/DDBJ databases">
        <title>Chromobacterium violaceum GHPS1 isolated from Hydrocarbon polluted soil in French Guiana display an awesome secondary metabolite arsenal and a battery of drug and heavy-metal-resistance and detoxification of xenobiotics proteins.</title>
        <authorList>
            <person name="Belbahri L."/>
        </authorList>
    </citation>
    <scope>NUCLEOTIDE SEQUENCE [LARGE SCALE GENOMIC DNA]</scope>
    <source>
        <strain evidence="2 3">GHPS1</strain>
    </source>
</reference>
<gene>
    <name evidence="2" type="ORF">CBW21_18610</name>
</gene>
<keyword evidence="3" id="KW-1185">Reference proteome</keyword>
<dbReference type="Proteomes" id="UP000196342">
    <property type="component" value="Unassembled WGS sequence"/>
</dbReference>
<feature type="chain" id="PRO_5012171078" description="DUF3761 domain-containing protein" evidence="1">
    <location>
        <begin position="24"/>
        <end position="89"/>
    </location>
</feature>
<dbReference type="InterPro" id="IPR022236">
    <property type="entry name" value="DUF3761"/>
</dbReference>
<accession>A0A202B4Z0</accession>
<organism evidence="2 3">
    <name type="scientific">Chromobacterium violaceum</name>
    <dbReference type="NCBI Taxonomy" id="536"/>
    <lineage>
        <taxon>Bacteria</taxon>
        <taxon>Pseudomonadati</taxon>
        <taxon>Pseudomonadota</taxon>
        <taxon>Betaproteobacteria</taxon>
        <taxon>Neisseriales</taxon>
        <taxon>Chromobacteriaceae</taxon>
        <taxon>Chromobacterium</taxon>
    </lineage>
</organism>
<feature type="signal peptide" evidence="1">
    <location>
        <begin position="1"/>
        <end position="23"/>
    </location>
</feature>
<dbReference type="AlphaFoldDB" id="A0A202B4Z0"/>
<comment type="caution">
    <text evidence="2">The sequence shown here is derived from an EMBL/GenBank/DDBJ whole genome shotgun (WGS) entry which is preliminary data.</text>
</comment>
<evidence type="ECO:0000313" key="3">
    <source>
        <dbReference type="Proteomes" id="UP000196342"/>
    </source>
</evidence>
<keyword evidence="1" id="KW-0732">Signal</keyword>
<dbReference type="EMBL" id="NHOO01000018">
    <property type="protein sequence ID" value="OVE46462.1"/>
    <property type="molecule type" value="Genomic_DNA"/>
</dbReference>
<proteinExistence type="predicted"/>
<evidence type="ECO:0000256" key="1">
    <source>
        <dbReference type="SAM" id="SignalP"/>
    </source>
</evidence>
<dbReference type="RefSeq" id="WP_087698557.1">
    <property type="nucleotide sequence ID" value="NZ_JBNCPD010000005.1"/>
</dbReference>
<dbReference type="Pfam" id="PF12587">
    <property type="entry name" value="DUF3761"/>
    <property type="match status" value="1"/>
</dbReference>
<name>A0A202B4Z0_CHRVL</name>
<sequence>MLAAARVAMLAAVLALSWQPAMAKRVVGASNLVTEDSYVNRDGIRVHKPVHAKSRPANATALCRDGSYSFSTHHRGTCSGHRGVAEWYR</sequence>
<protein>
    <recommendedName>
        <fullName evidence="4">DUF3761 domain-containing protein</fullName>
    </recommendedName>
</protein>
<evidence type="ECO:0008006" key="4">
    <source>
        <dbReference type="Google" id="ProtNLM"/>
    </source>
</evidence>
<evidence type="ECO:0000313" key="2">
    <source>
        <dbReference type="EMBL" id="OVE46462.1"/>
    </source>
</evidence>